<dbReference type="GO" id="GO:0043565">
    <property type="term" value="F:sequence-specific DNA binding"/>
    <property type="evidence" value="ECO:0007669"/>
    <property type="project" value="TreeGrafter"/>
</dbReference>
<evidence type="ECO:0000256" key="6">
    <source>
        <dbReference type="ARBA" id="ARBA00047942"/>
    </source>
</evidence>
<dbReference type="EC" id="2.1.1.72" evidence="2"/>
<dbReference type="EMBL" id="JWME01000002">
    <property type="protein sequence ID" value="KJY52961.1"/>
    <property type="molecule type" value="Genomic_DNA"/>
</dbReference>
<name>A0A0F4L5W8_9BIFI</name>
<dbReference type="PROSITE" id="PS00092">
    <property type="entry name" value="N6_MTASE"/>
    <property type="match status" value="1"/>
</dbReference>
<dbReference type="PRINTS" id="PR00505">
    <property type="entry name" value="D12N6MTFRASE"/>
</dbReference>
<dbReference type="InterPro" id="IPR029063">
    <property type="entry name" value="SAM-dependent_MTases_sf"/>
</dbReference>
<keyword evidence="3 7" id="KW-0489">Methyltransferase</keyword>
<dbReference type="Proteomes" id="UP000033648">
    <property type="component" value="Unassembled WGS sequence"/>
</dbReference>
<dbReference type="GO" id="GO:0009007">
    <property type="term" value="F:site-specific DNA-methyltransferase (adenine-specific) activity"/>
    <property type="evidence" value="ECO:0007669"/>
    <property type="project" value="UniProtKB-EC"/>
</dbReference>
<dbReference type="SUPFAM" id="SSF53335">
    <property type="entry name" value="S-adenosyl-L-methionine-dependent methyltransferases"/>
    <property type="match status" value="2"/>
</dbReference>
<dbReference type="PANTHER" id="PTHR30481:SF3">
    <property type="entry name" value="DNA ADENINE METHYLASE"/>
    <property type="match status" value="1"/>
</dbReference>
<evidence type="ECO:0000256" key="1">
    <source>
        <dbReference type="ARBA" id="ARBA00006594"/>
    </source>
</evidence>
<dbReference type="AlphaFoldDB" id="A0A0F4L5W8"/>
<dbReference type="PATRIC" id="fig|1684.4.peg.26"/>
<comment type="catalytic activity">
    <reaction evidence="6">
        <text>a 2'-deoxyadenosine in DNA + S-adenosyl-L-methionine = an N(6)-methyl-2'-deoxyadenosine in DNA + S-adenosyl-L-homocysteine + H(+)</text>
        <dbReference type="Rhea" id="RHEA:15197"/>
        <dbReference type="Rhea" id="RHEA-COMP:12418"/>
        <dbReference type="Rhea" id="RHEA-COMP:12419"/>
        <dbReference type="ChEBI" id="CHEBI:15378"/>
        <dbReference type="ChEBI" id="CHEBI:57856"/>
        <dbReference type="ChEBI" id="CHEBI:59789"/>
        <dbReference type="ChEBI" id="CHEBI:90615"/>
        <dbReference type="ChEBI" id="CHEBI:90616"/>
        <dbReference type="EC" id="2.1.1.72"/>
    </reaction>
</comment>
<protein>
    <recommendedName>
        <fullName evidence="2">site-specific DNA-methyltransferase (adenine-specific)</fullName>
        <ecNumber evidence="2">2.1.1.72</ecNumber>
    </recommendedName>
</protein>
<evidence type="ECO:0000313" key="8">
    <source>
        <dbReference type="Proteomes" id="UP000033648"/>
    </source>
</evidence>
<comment type="similarity">
    <text evidence="1">Belongs to the N(4)/N(6)-methyltransferase family.</text>
</comment>
<dbReference type="GO" id="GO:0032259">
    <property type="term" value="P:methylation"/>
    <property type="evidence" value="ECO:0007669"/>
    <property type="project" value="UniProtKB-KW"/>
</dbReference>
<evidence type="ECO:0000256" key="5">
    <source>
        <dbReference type="ARBA" id="ARBA00022691"/>
    </source>
</evidence>
<dbReference type="GO" id="GO:1904047">
    <property type="term" value="F:S-adenosyl-L-methionine binding"/>
    <property type="evidence" value="ECO:0007669"/>
    <property type="project" value="TreeGrafter"/>
</dbReference>
<dbReference type="PANTHER" id="PTHR30481">
    <property type="entry name" value="DNA ADENINE METHYLASE"/>
    <property type="match status" value="1"/>
</dbReference>
<reference evidence="7 8" key="1">
    <citation type="submission" date="2014-12" db="EMBL/GenBank/DDBJ databases">
        <title>Comparative genomics of the lactic acid bacteria isolated from the honey bee gut.</title>
        <authorList>
            <person name="Ellegaard K.M."/>
            <person name="Tamarit D."/>
            <person name="Javelind E."/>
            <person name="Olofsson T."/>
            <person name="Andersson S.G."/>
            <person name="Vasquez A."/>
        </authorList>
    </citation>
    <scope>NUCLEOTIDE SEQUENCE [LARGE SCALE GENOMIC DNA]</scope>
    <source>
        <strain evidence="7 8">Bin2</strain>
    </source>
</reference>
<evidence type="ECO:0000313" key="7">
    <source>
        <dbReference type="EMBL" id="KJY52961.1"/>
    </source>
</evidence>
<evidence type="ECO:0000256" key="3">
    <source>
        <dbReference type="ARBA" id="ARBA00022603"/>
    </source>
</evidence>
<dbReference type="Gene3D" id="1.10.1020.10">
    <property type="entry name" value="Adenine-specific Methyltransferase, Domain 2"/>
    <property type="match status" value="1"/>
</dbReference>
<dbReference type="OrthoDB" id="9805629at2"/>
<dbReference type="Gene3D" id="3.40.50.150">
    <property type="entry name" value="Vaccinia Virus protein VP39"/>
    <property type="match status" value="2"/>
</dbReference>
<dbReference type="GO" id="GO:0009307">
    <property type="term" value="P:DNA restriction-modification system"/>
    <property type="evidence" value="ECO:0007669"/>
    <property type="project" value="InterPro"/>
</dbReference>
<evidence type="ECO:0000256" key="4">
    <source>
        <dbReference type="ARBA" id="ARBA00022679"/>
    </source>
</evidence>
<dbReference type="PIRSF" id="PIRSF036638">
    <property type="entry name" value="M_m6A_StsI"/>
    <property type="match status" value="1"/>
</dbReference>
<sequence>MRYLGNKTKLLPFIDHVFDKYKIQGKIFFDPFAGTAAVADHMKSRFTVIANDYMHFSARIAEAKVLNRKEPNFEKFRELYNESPFDWLNNKKYEPSKNGFIYNTYSPAGGRMYFTESNAAIIDGIRLDIERLYKSRILNATEYAYLLASLVESVLRVSNTAGTYQAYFKFWETRAIKSLTLVPLEIEESASIDKGNRVYCQDANQLIREVSGDIAYLDPPYTTTQYANMYHVLETIVKYDQPTVFGKTGRRQNRVLSGYSNKHNAIYEFEDLFRQLDFDHIIVSYSNQSIIPLQELVTLASRFAVNGTVHLEQLSYREYASNNVSYKGENEGLKETILYFRKDRKIRKSPLNYSGSKDGVMGSLTKYMPKHIGTFVDAMGGAFNVGANVVATKKVVYNENNPYIYSIIKMLLQEPGDSIVNQVQLVIRSHHMRKKGREAYTSLRDEYNNSPTPLLLFVLHIFSFQNIIRFNSAGQMNTPVGNNEFSRGLKTRILQFQSKTPNPELLLGSYQDLKYTDYPADTLFYFDPPYYLSTAEYNDGKRGFTGWNTDSEIELLSTLLQLDQLGYKFMLSNILEHKGRTHHILKDWAKEHHFHIYALGLTGIKYPRAEVLITNFDPLSN</sequence>
<comment type="caution">
    <text evidence="7">The sequence shown here is derived from an EMBL/GenBank/DDBJ whole genome shotgun (WGS) entry which is preliminary data.</text>
</comment>
<dbReference type="InterPro" id="IPR012186">
    <property type="entry name" value="Ade-mod_methylase_MStsI"/>
</dbReference>
<organism evidence="7 8">
    <name type="scientific">Bifidobacterium asteroides</name>
    <dbReference type="NCBI Taxonomy" id="1684"/>
    <lineage>
        <taxon>Bacteria</taxon>
        <taxon>Bacillati</taxon>
        <taxon>Actinomycetota</taxon>
        <taxon>Actinomycetes</taxon>
        <taxon>Bifidobacteriales</taxon>
        <taxon>Bifidobacteriaceae</taxon>
        <taxon>Bifidobacterium</taxon>
    </lineage>
</organism>
<gene>
    <name evidence="7" type="primary">llaIM</name>
    <name evidence="7" type="ORF">JF69_00250</name>
</gene>
<keyword evidence="5" id="KW-0949">S-adenosyl-L-methionine</keyword>
<accession>A0A0F4L5W8</accession>
<dbReference type="InterPro" id="IPR002052">
    <property type="entry name" value="DNA_methylase_N6_adenine_CS"/>
</dbReference>
<dbReference type="Pfam" id="PF02086">
    <property type="entry name" value="MethyltransfD12"/>
    <property type="match status" value="2"/>
</dbReference>
<dbReference type="GO" id="GO:0006298">
    <property type="term" value="P:mismatch repair"/>
    <property type="evidence" value="ECO:0007669"/>
    <property type="project" value="TreeGrafter"/>
</dbReference>
<dbReference type="InterPro" id="IPR012327">
    <property type="entry name" value="MeTrfase_D12"/>
</dbReference>
<evidence type="ECO:0000256" key="2">
    <source>
        <dbReference type="ARBA" id="ARBA00011900"/>
    </source>
</evidence>
<proteinExistence type="inferred from homology"/>
<keyword evidence="4" id="KW-0808">Transferase</keyword>
<dbReference type="InterPro" id="IPR023095">
    <property type="entry name" value="Ade_MeTrfase_dom_2"/>
</dbReference>